<dbReference type="InterPro" id="IPR002550">
    <property type="entry name" value="CNNM"/>
</dbReference>
<keyword evidence="4 8" id="KW-1133">Transmembrane helix</keyword>
<dbReference type="Proteomes" id="UP000823914">
    <property type="component" value="Unassembled WGS sequence"/>
</dbReference>
<feature type="transmembrane region" description="Helical" evidence="9">
    <location>
        <begin position="26"/>
        <end position="53"/>
    </location>
</feature>
<feature type="transmembrane region" description="Helical" evidence="9">
    <location>
        <begin position="81"/>
        <end position="102"/>
    </location>
</feature>
<evidence type="ECO:0000313" key="12">
    <source>
        <dbReference type="EMBL" id="MBU3849691.1"/>
    </source>
</evidence>
<evidence type="ECO:0000256" key="9">
    <source>
        <dbReference type="SAM" id="Phobius"/>
    </source>
</evidence>
<feature type="transmembrane region" description="Helical" evidence="9">
    <location>
        <begin position="143"/>
        <end position="166"/>
    </location>
</feature>
<dbReference type="Gene3D" id="3.30.465.10">
    <property type="match status" value="1"/>
</dbReference>
<evidence type="ECO:0000256" key="3">
    <source>
        <dbReference type="ARBA" id="ARBA00022737"/>
    </source>
</evidence>
<evidence type="ECO:0000256" key="2">
    <source>
        <dbReference type="ARBA" id="ARBA00022692"/>
    </source>
</evidence>
<evidence type="ECO:0000313" key="13">
    <source>
        <dbReference type="Proteomes" id="UP000823914"/>
    </source>
</evidence>
<accession>A0A9E2NYG5</accession>
<feature type="domain" description="CBS" evidence="10">
    <location>
        <begin position="229"/>
        <end position="288"/>
    </location>
</feature>
<dbReference type="PANTHER" id="PTHR22777:SF17">
    <property type="entry name" value="UPF0053 PROTEIN SLL0260"/>
    <property type="match status" value="1"/>
</dbReference>
<dbReference type="SUPFAM" id="SSF56176">
    <property type="entry name" value="FAD-binding/transporter-associated domain-like"/>
    <property type="match status" value="1"/>
</dbReference>
<dbReference type="InterPro" id="IPR005170">
    <property type="entry name" value="Transptr-assoc_dom"/>
</dbReference>
<organism evidence="12 13">
    <name type="scientific">Candidatus Treponema excrementipullorum</name>
    <dbReference type="NCBI Taxonomy" id="2838768"/>
    <lineage>
        <taxon>Bacteria</taxon>
        <taxon>Pseudomonadati</taxon>
        <taxon>Spirochaetota</taxon>
        <taxon>Spirochaetia</taxon>
        <taxon>Spirochaetales</taxon>
        <taxon>Treponemataceae</taxon>
        <taxon>Treponema</taxon>
    </lineage>
</organism>
<dbReference type="SUPFAM" id="SSF54631">
    <property type="entry name" value="CBS-domain pair"/>
    <property type="match status" value="1"/>
</dbReference>
<evidence type="ECO:0000256" key="6">
    <source>
        <dbReference type="ARBA" id="ARBA00023136"/>
    </source>
</evidence>
<evidence type="ECO:0000256" key="7">
    <source>
        <dbReference type="PROSITE-ProRule" id="PRU00703"/>
    </source>
</evidence>
<comment type="subcellular location">
    <subcellularLocation>
        <location evidence="1">Membrane</location>
        <topology evidence="1">Multi-pass membrane protein</topology>
    </subcellularLocation>
</comment>
<dbReference type="Pfam" id="PF03471">
    <property type="entry name" value="CorC_HlyC"/>
    <property type="match status" value="1"/>
</dbReference>
<comment type="caution">
    <text evidence="12">The sequence shown here is derived from an EMBL/GenBank/DDBJ whole genome shotgun (WGS) entry which is preliminary data.</text>
</comment>
<reference evidence="12" key="1">
    <citation type="journal article" date="2021" name="PeerJ">
        <title>Extensive microbial diversity within the chicken gut microbiome revealed by metagenomics and culture.</title>
        <authorList>
            <person name="Gilroy R."/>
            <person name="Ravi A."/>
            <person name="Getino M."/>
            <person name="Pursley I."/>
            <person name="Horton D.L."/>
            <person name="Alikhan N.F."/>
            <person name="Baker D."/>
            <person name="Gharbi K."/>
            <person name="Hall N."/>
            <person name="Watson M."/>
            <person name="Adriaenssens E.M."/>
            <person name="Foster-Nyarko E."/>
            <person name="Jarju S."/>
            <person name="Secka A."/>
            <person name="Antonio M."/>
            <person name="Oren A."/>
            <person name="Chaudhuri R.R."/>
            <person name="La Ragione R."/>
            <person name="Hildebrand F."/>
            <person name="Pallen M.J."/>
        </authorList>
    </citation>
    <scope>NUCLEOTIDE SEQUENCE</scope>
    <source>
        <strain evidence="12">Gambia15-2214</strain>
    </source>
</reference>
<dbReference type="SMART" id="SM01091">
    <property type="entry name" value="CorC_HlyC"/>
    <property type="match status" value="1"/>
</dbReference>
<reference evidence="12" key="2">
    <citation type="submission" date="2021-04" db="EMBL/GenBank/DDBJ databases">
        <authorList>
            <person name="Gilroy R."/>
        </authorList>
    </citation>
    <scope>NUCLEOTIDE SEQUENCE</scope>
    <source>
        <strain evidence="12">Gambia15-2214</strain>
    </source>
</reference>
<dbReference type="InterPro" id="IPR046342">
    <property type="entry name" value="CBS_dom_sf"/>
</dbReference>
<dbReference type="InterPro" id="IPR000644">
    <property type="entry name" value="CBS_dom"/>
</dbReference>
<evidence type="ECO:0000259" key="11">
    <source>
        <dbReference type="PROSITE" id="PS51846"/>
    </source>
</evidence>
<feature type="domain" description="CNNM transmembrane" evidence="11">
    <location>
        <begin position="22"/>
        <end position="210"/>
    </location>
</feature>
<keyword evidence="3" id="KW-0677">Repeat</keyword>
<dbReference type="PROSITE" id="PS51371">
    <property type="entry name" value="CBS"/>
    <property type="match status" value="1"/>
</dbReference>
<feature type="transmembrane region" description="Helical" evidence="9">
    <location>
        <begin position="108"/>
        <end position="131"/>
    </location>
</feature>
<dbReference type="InterPro" id="IPR036318">
    <property type="entry name" value="FAD-bd_PCMH-like_sf"/>
</dbReference>
<dbReference type="PANTHER" id="PTHR22777">
    <property type="entry name" value="HEMOLYSIN-RELATED"/>
    <property type="match status" value="1"/>
</dbReference>
<sequence>MGSEPHPSPNPVGDVTSAGDISPEGVIGLLIAILVLIIFSMIFSSSESAFLSINKLRVRFLRSKKDKKAIKVGKLLDRKDALLNTVLVGNNIVNIAITSLLTSLALQLFGTSGVGIATIVATVLLLIFGEISPKTVGTGHPEAVAFLFTDIIAFLMKLLSPLVFIFTRISRFIAKFFGVNIENTKVSFTEDEIKNFIDVGEEEGVLEENEKKLMHRVFRFTDLAAKDIMIPRTKIKAIPLTASYQAVIELSQTSRFSRFPVYGEDIDDIVGVLYVKDLMFYSTRQQEFSVKKIMRPPLFIVGTKKMSSVQQMLRENKQSLAIVIDEYSGTDGILTTEDITEEIFGKVEDEYYTVSDPMAVQISDDEAVLDGSVKLSELSERLGATFTSEFYETLAGYLSEKLDKVPEKGDVYKEQGFVFTVEEADATKIHKVHLKKEEQI</sequence>
<dbReference type="PROSITE" id="PS51846">
    <property type="entry name" value="CNNM"/>
    <property type="match status" value="1"/>
</dbReference>
<dbReference type="GO" id="GO:0005886">
    <property type="term" value="C:plasma membrane"/>
    <property type="evidence" value="ECO:0007669"/>
    <property type="project" value="TreeGrafter"/>
</dbReference>
<evidence type="ECO:0000259" key="10">
    <source>
        <dbReference type="PROSITE" id="PS51371"/>
    </source>
</evidence>
<evidence type="ECO:0000256" key="5">
    <source>
        <dbReference type="ARBA" id="ARBA00023122"/>
    </source>
</evidence>
<name>A0A9E2NYG5_9SPIR</name>
<dbReference type="InterPro" id="IPR016169">
    <property type="entry name" value="FAD-bd_PCMH_sub2"/>
</dbReference>
<gene>
    <name evidence="12" type="ORF">IAA16_03915</name>
</gene>
<protein>
    <submittedName>
        <fullName evidence="12">Hemolysin family protein</fullName>
    </submittedName>
</protein>
<keyword evidence="2 8" id="KW-0812">Transmembrane</keyword>
<dbReference type="EMBL" id="JAHLFV010000087">
    <property type="protein sequence ID" value="MBU3849691.1"/>
    <property type="molecule type" value="Genomic_DNA"/>
</dbReference>
<evidence type="ECO:0000256" key="8">
    <source>
        <dbReference type="PROSITE-ProRule" id="PRU01193"/>
    </source>
</evidence>
<dbReference type="InterPro" id="IPR044751">
    <property type="entry name" value="Ion_transp-like_CBS"/>
</dbReference>
<keyword evidence="6 8" id="KW-0472">Membrane</keyword>
<evidence type="ECO:0000256" key="4">
    <source>
        <dbReference type="ARBA" id="ARBA00022989"/>
    </source>
</evidence>
<keyword evidence="5 7" id="KW-0129">CBS domain</keyword>
<dbReference type="FunFam" id="3.10.580.10:FF:000002">
    <property type="entry name" value="Magnesium/cobalt efflux protein CorC"/>
    <property type="match status" value="1"/>
</dbReference>
<dbReference type="CDD" id="cd04590">
    <property type="entry name" value="CBS_pair_CorC_HlyC_assoc"/>
    <property type="match status" value="1"/>
</dbReference>
<dbReference type="AlphaFoldDB" id="A0A9E2NYG5"/>
<proteinExistence type="predicted"/>
<evidence type="ECO:0000256" key="1">
    <source>
        <dbReference type="ARBA" id="ARBA00004141"/>
    </source>
</evidence>
<dbReference type="Pfam" id="PF01595">
    <property type="entry name" value="CNNM"/>
    <property type="match status" value="1"/>
</dbReference>
<dbReference type="Pfam" id="PF00571">
    <property type="entry name" value="CBS"/>
    <property type="match status" value="1"/>
</dbReference>
<dbReference type="Gene3D" id="3.10.580.10">
    <property type="entry name" value="CBS-domain"/>
    <property type="match status" value="1"/>
</dbReference>
<dbReference type="GO" id="GO:0050660">
    <property type="term" value="F:flavin adenine dinucleotide binding"/>
    <property type="evidence" value="ECO:0007669"/>
    <property type="project" value="InterPro"/>
</dbReference>